<sequence length="1207" mass="127693">MAQDPEHRWSFNGDLANSGTAVGPDAIIVDPDLVADTQVNGGGAVDFVTNAGEVRLWGGNKPNASYIDLGSYLVGGTTEARTIEIWATHHEARAWSRIFDFGGGNESGSGAGTDYLMFSWTRGTNLNENRLEIHESNGASSPDPVNPYGGPFTLGTQFHIVIVVEPGAGAGGTTRFTWYTEDSSSGDLVTTGSNDGSFTTGLDLLSLDDSYCWLGRAQWDDQVANASYDEVRVFERAVPLSELESYHDLGPDSVSHIDGDSDGLPRWWEEEHGLDDADDGSTISANGPAGNPDGDSADNLAEYTARTDPNNPLSNPNDSDADGLDDSWENDFFGGLGFSATDDPDRDFNNNEMEETNFTDPLDGASFADTDSDGLNDGWELRFFGDLSQTANADTDGDFFTNAQEQDLFTDPNDGTWSPAKTPLLHRWDFNGSLTDLVGSSDATILDPDGNPTTGGAGDLTSNVGEVTLAGGNKEESSYVLLGNNLIGGRDTAISVELWATQTEVRGWSRIFDFGSGTQDYLLSSWVRNSDLNTARTEFKVAGASALIDLNEAGGVYPLGSEHHMLVTLDRLAGGGELRDSVLNTYSALSSGDADLGLPKGSSVSPLDLVDLNDAVNMLGRSQFGDATASARYNEVRIYKGSPCEVVREVLHDQGPDSPTPVDADGDCMPDAWEVAIGLSPTDDGSTNAAQEGALGDYDSDGSNNITEMVLNSDPTDSASTPADIDADGLDDVWEQENFGNLEQDGAGDPDEDCDTNLVEFNASTDPNNRFDFSDIDFDGLPDSWEVKYYGDTLTSDGSLDNDEGVGDDLEDYDEYGYGTRPDLVDTDGDGLNDGAEVNDYFSDPLLADSDGDGLTDGEEVNHPTFPSDPTLADTDFDGQGDRFELENGSNPDDGTDLANVEYHWLASELNDGVVTTWLDTNQGLAAIAPAVGVNDPEKDAAGVLLDGDDFFEITAANNPVLGMNKWTATVVFQANGAVGEGGSDNGGEWWRNAALVGSEQGGAVGDWSLSLGADHLAAIGTNDSTTLDYVAGGALNDNQVHIMTGVWDATTATQRFYVDCVLVEENTAHAFHSPAVTGGINFGANFGGGSYYTGRISEVILNTDVTSEADVLALHSLYVSKSAPLSISRILLEGTDVTLTGSNLEVGASYHVESATSAGLSANSFAPVTGSEFVAGDTTDEAPVVSTGGASKLFFRLVEGTVPEQN</sequence>
<comment type="subcellular location">
    <subcellularLocation>
        <location evidence="1">Secreted</location>
    </subcellularLocation>
</comment>
<accession>A0A918TJ06</accession>
<dbReference type="Gene3D" id="2.60.120.200">
    <property type="match status" value="2"/>
</dbReference>
<dbReference type="Pfam" id="PF18884">
    <property type="entry name" value="TSP3_bac"/>
    <property type="match status" value="3"/>
</dbReference>
<feature type="region of interest" description="Disordered" evidence="5">
    <location>
        <begin position="680"/>
        <end position="701"/>
    </location>
</feature>
<reference evidence="6" key="1">
    <citation type="journal article" date="2014" name="Int. J. Syst. Evol. Microbiol.">
        <title>Complete genome sequence of Corynebacterium casei LMG S-19264T (=DSM 44701T), isolated from a smear-ripened cheese.</title>
        <authorList>
            <consortium name="US DOE Joint Genome Institute (JGI-PGF)"/>
            <person name="Walter F."/>
            <person name="Albersmeier A."/>
            <person name="Kalinowski J."/>
            <person name="Ruckert C."/>
        </authorList>
    </citation>
    <scope>NUCLEOTIDE SEQUENCE</scope>
    <source>
        <strain evidence="6">KCTC 12988</strain>
    </source>
</reference>
<keyword evidence="4" id="KW-0106">Calcium</keyword>
<organism evidence="6 7">
    <name type="scientific">Roseibacillus persicicus</name>
    <dbReference type="NCBI Taxonomy" id="454148"/>
    <lineage>
        <taxon>Bacteria</taxon>
        <taxon>Pseudomonadati</taxon>
        <taxon>Verrucomicrobiota</taxon>
        <taxon>Verrucomicrobiia</taxon>
        <taxon>Verrucomicrobiales</taxon>
        <taxon>Verrucomicrobiaceae</taxon>
        <taxon>Roseibacillus</taxon>
    </lineage>
</organism>
<evidence type="ECO:0008006" key="8">
    <source>
        <dbReference type="Google" id="ProtNLM"/>
    </source>
</evidence>
<keyword evidence="2" id="KW-0964">Secreted</keyword>
<dbReference type="PANTHER" id="PTHR37467">
    <property type="entry name" value="EXPORTED CALCIUM-BINDING GLYCOPROTEIN-RELATED"/>
    <property type="match status" value="1"/>
</dbReference>
<evidence type="ECO:0000256" key="4">
    <source>
        <dbReference type="ARBA" id="ARBA00022837"/>
    </source>
</evidence>
<dbReference type="EMBL" id="BMXI01000005">
    <property type="protein sequence ID" value="GHC50360.1"/>
    <property type="molecule type" value="Genomic_DNA"/>
</dbReference>
<evidence type="ECO:0000256" key="2">
    <source>
        <dbReference type="ARBA" id="ARBA00022525"/>
    </source>
</evidence>
<name>A0A918TJ06_9BACT</name>
<evidence type="ECO:0000256" key="1">
    <source>
        <dbReference type="ARBA" id="ARBA00004613"/>
    </source>
</evidence>
<keyword evidence="3" id="KW-0732">Signal</keyword>
<dbReference type="InterPro" id="IPR059100">
    <property type="entry name" value="TSP3_bac"/>
</dbReference>
<protein>
    <recommendedName>
        <fullName evidence="8">LamG-like jellyroll fold domain-containing protein</fullName>
    </recommendedName>
</protein>
<feature type="region of interest" description="Disordered" evidence="5">
    <location>
        <begin position="247"/>
        <end position="365"/>
    </location>
</feature>
<dbReference type="InterPro" id="IPR053180">
    <property type="entry name" value="Ca-binding_acidic-repeat"/>
</dbReference>
<dbReference type="Pfam" id="PF13385">
    <property type="entry name" value="Laminin_G_3"/>
    <property type="match status" value="1"/>
</dbReference>
<dbReference type="SUPFAM" id="SSF49899">
    <property type="entry name" value="Concanavalin A-like lectins/glucanases"/>
    <property type="match status" value="2"/>
</dbReference>
<feature type="compositionally biased region" description="Basic and acidic residues" evidence="5">
    <location>
        <begin position="247"/>
        <end position="259"/>
    </location>
</feature>
<feature type="compositionally biased region" description="Acidic residues" evidence="5">
    <location>
        <begin position="319"/>
        <end position="329"/>
    </location>
</feature>
<gene>
    <name evidence="6" type="ORF">GCM10007100_15570</name>
</gene>
<keyword evidence="7" id="KW-1185">Reference proteome</keyword>
<proteinExistence type="predicted"/>
<dbReference type="AlphaFoldDB" id="A0A918TJ06"/>
<dbReference type="InterPro" id="IPR013320">
    <property type="entry name" value="ConA-like_dom_sf"/>
</dbReference>
<evidence type="ECO:0000256" key="5">
    <source>
        <dbReference type="SAM" id="MobiDB-lite"/>
    </source>
</evidence>
<reference evidence="6" key="2">
    <citation type="submission" date="2020-09" db="EMBL/GenBank/DDBJ databases">
        <authorList>
            <person name="Sun Q."/>
            <person name="Kim S."/>
        </authorList>
    </citation>
    <scope>NUCLEOTIDE SEQUENCE</scope>
    <source>
        <strain evidence="6">KCTC 12988</strain>
    </source>
</reference>
<feature type="compositionally biased region" description="Low complexity" evidence="5">
    <location>
        <begin position="308"/>
        <end position="318"/>
    </location>
</feature>
<feature type="compositionally biased region" description="Acidic residues" evidence="5">
    <location>
        <begin position="850"/>
        <end position="859"/>
    </location>
</feature>
<comment type="caution">
    <text evidence="6">The sequence shown here is derived from an EMBL/GenBank/DDBJ whole genome shotgun (WGS) entry which is preliminary data.</text>
</comment>
<dbReference type="PANTHER" id="PTHR37467:SF1">
    <property type="entry name" value="EXPORTED CALCIUM-BINDING GLYCOPROTEIN"/>
    <property type="match status" value="1"/>
</dbReference>
<dbReference type="Proteomes" id="UP000644507">
    <property type="component" value="Unassembled WGS sequence"/>
</dbReference>
<evidence type="ECO:0000313" key="6">
    <source>
        <dbReference type="EMBL" id="GHC50360.1"/>
    </source>
</evidence>
<evidence type="ECO:0000256" key="3">
    <source>
        <dbReference type="ARBA" id="ARBA00022729"/>
    </source>
</evidence>
<feature type="region of interest" description="Disordered" evidence="5">
    <location>
        <begin position="832"/>
        <end position="896"/>
    </location>
</feature>
<evidence type="ECO:0000313" key="7">
    <source>
        <dbReference type="Proteomes" id="UP000644507"/>
    </source>
</evidence>